<dbReference type="OrthoDB" id="10261753at2759"/>
<proteinExistence type="predicted"/>
<evidence type="ECO:0008006" key="5">
    <source>
        <dbReference type="Google" id="ProtNLM"/>
    </source>
</evidence>
<keyword evidence="4" id="KW-1185">Reference proteome</keyword>
<sequence length="328" mass="37806">MDDLPGLFSTVLKEYSDISHFDGSHCSDEFNTLVRNACLDCQQAVSMLNRLGLFSKNETIDDLSSNDIRYLYILLIFQRYLILPALYGYFLSQRNDERTKNVKNALSLYSEFLDLCSVYGFCQAHAQEQTNSAVHNREAKIKRYKEKKDLEENLKRLTIYVEQPHVDDEVKRDYHSTLIRFWICLVKDELPTLKQEEQLLSISPEQLQEKKEPVTKPMKPFIITRDAIQAAVFGAGYPSLPTMSLDELCTHQVQKGIFPSPKPISTDKVPSVRRIDPSETEKEAAEKKAAEEDALEDADDPQRLLKARQWDEFKDETRKGSGNRMNRA</sequence>
<dbReference type="EMBL" id="JTDE01021750">
    <property type="protein sequence ID" value="KAF7232524.1"/>
    <property type="molecule type" value="Genomic_DNA"/>
</dbReference>
<feature type="region of interest" description="Disordered" evidence="1">
    <location>
        <begin position="256"/>
        <end position="328"/>
    </location>
</feature>
<dbReference type="Gene3D" id="1.25.40.540">
    <property type="entry name" value="TAP42-like family"/>
    <property type="match status" value="2"/>
</dbReference>
<feature type="compositionally biased region" description="Basic and acidic residues" evidence="1">
    <location>
        <begin position="300"/>
        <end position="319"/>
    </location>
</feature>
<comment type="caution">
    <text evidence="3">The sequence shown here is derived from an EMBL/GenBank/DDBJ whole genome shotgun (WGS) entry which is preliminary data.</text>
</comment>
<dbReference type="InterPro" id="IPR038511">
    <property type="entry name" value="TAP42/TAP46-like_sf"/>
</dbReference>
<evidence type="ECO:0000313" key="4">
    <source>
        <dbReference type="Proteomes" id="UP000822476"/>
    </source>
</evidence>
<evidence type="ECO:0000313" key="3">
    <source>
        <dbReference type="EMBL" id="KAF7232524.1"/>
    </source>
</evidence>
<gene>
    <name evidence="3" type="ORF">EG68_09674</name>
</gene>
<dbReference type="GO" id="GO:0009966">
    <property type="term" value="P:regulation of signal transduction"/>
    <property type="evidence" value="ECO:0007669"/>
    <property type="project" value="InterPro"/>
</dbReference>
<reference evidence="3" key="1">
    <citation type="submission" date="2019-07" db="EMBL/GenBank/DDBJ databases">
        <title>Annotation for the trematode Paragonimus miyazaki's.</title>
        <authorList>
            <person name="Choi Y.-J."/>
        </authorList>
    </citation>
    <scope>NUCLEOTIDE SEQUENCE</scope>
    <source>
        <strain evidence="3">Japan</strain>
    </source>
</reference>
<dbReference type="PANTHER" id="PTHR10933">
    <property type="entry name" value="IMMUNOGLOBULIN-BINDING PROTEIN 1"/>
    <property type="match status" value="1"/>
</dbReference>
<keyword evidence="2" id="KW-0472">Membrane</keyword>
<dbReference type="Pfam" id="PF04177">
    <property type="entry name" value="TAP42"/>
    <property type="match status" value="1"/>
</dbReference>
<protein>
    <recommendedName>
        <fullName evidence="5">Immunoglobulin-binding protein 1</fullName>
    </recommendedName>
</protein>
<feature type="transmembrane region" description="Helical" evidence="2">
    <location>
        <begin position="70"/>
        <end position="90"/>
    </location>
</feature>
<keyword evidence="2" id="KW-1133">Transmembrane helix</keyword>
<organism evidence="3 4">
    <name type="scientific">Paragonimus skrjabini miyazakii</name>
    <dbReference type="NCBI Taxonomy" id="59628"/>
    <lineage>
        <taxon>Eukaryota</taxon>
        <taxon>Metazoa</taxon>
        <taxon>Spiralia</taxon>
        <taxon>Lophotrochozoa</taxon>
        <taxon>Platyhelminthes</taxon>
        <taxon>Trematoda</taxon>
        <taxon>Digenea</taxon>
        <taxon>Plagiorchiida</taxon>
        <taxon>Troglotremata</taxon>
        <taxon>Troglotrematidae</taxon>
        <taxon>Paragonimus</taxon>
    </lineage>
</organism>
<dbReference type="PANTHER" id="PTHR10933:SF9">
    <property type="entry name" value="IMMUNOGLOBULIN-BINDING PROTEIN 1"/>
    <property type="match status" value="1"/>
</dbReference>
<feature type="compositionally biased region" description="Basic and acidic residues" evidence="1">
    <location>
        <begin position="273"/>
        <end position="291"/>
    </location>
</feature>
<dbReference type="InterPro" id="IPR007304">
    <property type="entry name" value="TAP46-like"/>
</dbReference>
<evidence type="ECO:0000256" key="1">
    <source>
        <dbReference type="SAM" id="MobiDB-lite"/>
    </source>
</evidence>
<evidence type="ECO:0000256" key="2">
    <source>
        <dbReference type="SAM" id="Phobius"/>
    </source>
</evidence>
<dbReference type="GO" id="GO:0035303">
    <property type="term" value="P:regulation of dephosphorylation"/>
    <property type="evidence" value="ECO:0007669"/>
    <property type="project" value="TreeGrafter"/>
</dbReference>
<accession>A0A8S9YIT6</accession>
<name>A0A8S9YIT6_9TREM</name>
<dbReference type="AlphaFoldDB" id="A0A8S9YIT6"/>
<keyword evidence="2" id="KW-0812">Transmembrane</keyword>
<dbReference type="GO" id="GO:0051721">
    <property type="term" value="F:protein phosphatase 2A binding"/>
    <property type="evidence" value="ECO:0007669"/>
    <property type="project" value="TreeGrafter"/>
</dbReference>
<dbReference type="Proteomes" id="UP000822476">
    <property type="component" value="Unassembled WGS sequence"/>
</dbReference>
<dbReference type="GO" id="GO:0005829">
    <property type="term" value="C:cytosol"/>
    <property type="evidence" value="ECO:0007669"/>
    <property type="project" value="TreeGrafter"/>
</dbReference>